<reference evidence="5" key="2">
    <citation type="submission" date="2025-08" db="UniProtKB">
        <authorList>
            <consortium name="Ensembl"/>
        </authorList>
    </citation>
    <scope>IDENTIFICATION</scope>
</reference>
<keyword evidence="6" id="KW-1185">Reference proteome</keyword>
<evidence type="ECO:0000256" key="2">
    <source>
        <dbReference type="RuleBase" id="RU003695"/>
    </source>
</evidence>
<sequence length="196" mass="22024">AVTMPTTMLGMLGVLLCVLAVRADVMPQADFDLQKVGGTWYLVGFATNADWFVSRKADMKMGTVTLTPQSNGDLEMDYSSLKSDGRCKRMNHLAKKTDTPGRFAYRSWGSDDDMRVVDVKYDEYALFHAIKTKDGSSHFINKLYSRTQDPSQAVLDKFTKFSLEQGILRKNIAILPKSGQCERDRGVHSCFCSFDH</sequence>
<evidence type="ECO:0000256" key="3">
    <source>
        <dbReference type="SAM" id="SignalP"/>
    </source>
</evidence>
<evidence type="ECO:0000259" key="4">
    <source>
        <dbReference type="Pfam" id="PF00061"/>
    </source>
</evidence>
<dbReference type="SUPFAM" id="SSF50814">
    <property type="entry name" value="Lipocalins"/>
    <property type="match status" value="1"/>
</dbReference>
<feature type="chain" id="PRO_5043848843" description="Lipocalin/cytosolic fatty-acid binding domain-containing protein" evidence="3">
    <location>
        <begin position="24"/>
        <end position="196"/>
    </location>
</feature>
<dbReference type="PRINTS" id="PR00179">
    <property type="entry name" value="LIPOCALIN"/>
</dbReference>
<feature type="signal peptide" evidence="3">
    <location>
        <begin position="1"/>
        <end position="23"/>
    </location>
</feature>
<name>A0AAR2J2Q7_PYGNA</name>
<feature type="domain" description="Lipocalin/cytosolic fatty-acid binding" evidence="4">
    <location>
        <begin position="38"/>
        <end position="178"/>
    </location>
</feature>
<dbReference type="PANTHER" id="PTHR11430:SF133">
    <property type="entry name" value="LIPOCALIN"/>
    <property type="match status" value="1"/>
</dbReference>
<dbReference type="Pfam" id="PF00061">
    <property type="entry name" value="Lipocalin"/>
    <property type="match status" value="1"/>
</dbReference>
<dbReference type="InterPro" id="IPR022272">
    <property type="entry name" value="Lipocalin_CS"/>
</dbReference>
<dbReference type="Gene3D" id="2.40.128.20">
    <property type="match status" value="1"/>
</dbReference>
<dbReference type="InterPro" id="IPR000566">
    <property type="entry name" value="Lipocln_cytosolic_FA-bd_dom"/>
</dbReference>
<dbReference type="InterPro" id="IPR012674">
    <property type="entry name" value="Calycin"/>
</dbReference>
<dbReference type="Ensembl" id="ENSPNAT00000072451.1">
    <property type="protein sequence ID" value="ENSPNAP00000046250.1"/>
    <property type="gene ID" value="ENSPNAG00000018300.2"/>
</dbReference>
<accession>A0AAR2J2Q7</accession>
<keyword evidence="3" id="KW-0732">Signal</keyword>
<evidence type="ECO:0000313" key="6">
    <source>
        <dbReference type="Proteomes" id="UP001501920"/>
    </source>
</evidence>
<dbReference type="InterPro" id="IPR002345">
    <property type="entry name" value="Lipocalin"/>
</dbReference>
<protein>
    <recommendedName>
        <fullName evidence="4">Lipocalin/cytosolic fatty-acid binding domain-containing protein</fullName>
    </recommendedName>
</protein>
<organism evidence="5 6">
    <name type="scientific">Pygocentrus nattereri</name>
    <name type="common">Red-bellied piranha</name>
    <dbReference type="NCBI Taxonomy" id="42514"/>
    <lineage>
        <taxon>Eukaryota</taxon>
        <taxon>Metazoa</taxon>
        <taxon>Chordata</taxon>
        <taxon>Craniata</taxon>
        <taxon>Vertebrata</taxon>
        <taxon>Euteleostomi</taxon>
        <taxon>Actinopterygii</taxon>
        <taxon>Neopterygii</taxon>
        <taxon>Teleostei</taxon>
        <taxon>Ostariophysi</taxon>
        <taxon>Characiformes</taxon>
        <taxon>Characoidei</taxon>
        <taxon>Pygocentrus</taxon>
    </lineage>
</organism>
<reference evidence="5 6" key="1">
    <citation type="submission" date="2020-10" db="EMBL/GenBank/DDBJ databases">
        <title>Pygocentrus nattereri (red-bellied piranha) genome, fPygNat1, primary haplotype.</title>
        <authorList>
            <person name="Myers G."/>
            <person name="Meyer A."/>
            <person name="Karagic N."/>
            <person name="Pippel M."/>
            <person name="Winkler S."/>
            <person name="Tracey A."/>
            <person name="Wood J."/>
            <person name="Formenti G."/>
            <person name="Howe K."/>
            <person name="Fedrigo O."/>
            <person name="Jarvis E.D."/>
        </authorList>
    </citation>
    <scope>NUCLEOTIDE SEQUENCE [LARGE SCALE GENOMIC DNA]</scope>
</reference>
<dbReference type="Proteomes" id="UP001501920">
    <property type="component" value="Chromosome 23"/>
</dbReference>
<dbReference type="GO" id="GO:0036094">
    <property type="term" value="F:small molecule binding"/>
    <property type="evidence" value="ECO:0007669"/>
    <property type="project" value="InterPro"/>
</dbReference>
<dbReference type="PANTHER" id="PTHR11430">
    <property type="entry name" value="LIPOCALIN"/>
    <property type="match status" value="1"/>
</dbReference>
<evidence type="ECO:0000256" key="1">
    <source>
        <dbReference type="ARBA" id="ARBA00006889"/>
    </source>
</evidence>
<evidence type="ECO:0000313" key="5">
    <source>
        <dbReference type="Ensembl" id="ENSPNAP00000046250.1"/>
    </source>
</evidence>
<dbReference type="AlphaFoldDB" id="A0AAR2J2Q7"/>
<reference evidence="5" key="3">
    <citation type="submission" date="2025-09" db="UniProtKB">
        <authorList>
            <consortium name="Ensembl"/>
        </authorList>
    </citation>
    <scope>IDENTIFICATION</scope>
</reference>
<dbReference type="PRINTS" id="PR01254">
    <property type="entry name" value="PGNDSYNTHASE"/>
</dbReference>
<proteinExistence type="inferred from homology"/>
<dbReference type="PROSITE" id="PS00213">
    <property type="entry name" value="LIPOCALIN"/>
    <property type="match status" value="1"/>
</dbReference>
<dbReference type="GeneTree" id="ENSGT01120000271921"/>
<comment type="similarity">
    <text evidence="1 2">Belongs to the calycin superfamily. Lipocalin family.</text>
</comment>